<organism evidence="2 3">
    <name type="scientific">Paramuricea clavata</name>
    <name type="common">Red gorgonian</name>
    <name type="synonym">Violescent sea-whip</name>
    <dbReference type="NCBI Taxonomy" id="317549"/>
    <lineage>
        <taxon>Eukaryota</taxon>
        <taxon>Metazoa</taxon>
        <taxon>Cnidaria</taxon>
        <taxon>Anthozoa</taxon>
        <taxon>Octocorallia</taxon>
        <taxon>Malacalcyonacea</taxon>
        <taxon>Plexauridae</taxon>
        <taxon>Paramuricea</taxon>
    </lineage>
</organism>
<dbReference type="Proteomes" id="UP001152795">
    <property type="component" value="Unassembled WGS sequence"/>
</dbReference>
<evidence type="ECO:0000313" key="2">
    <source>
        <dbReference type="EMBL" id="CAB4021975.1"/>
    </source>
</evidence>
<keyword evidence="3" id="KW-1185">Reference proteome</keyword>
<comment type="caution">
    <text evidence="2">The sequence shown here is derived from an EMBL/GenBank/DDBJ whole genome shotgun (WGS) entry which is preliminary data.</text>
</comment>
<dbReference type="EMBL" id="CACRXK020011740">
    <property type="protein sequence ID" value="CAB4021975.1"/>
    <property type="molecule type" value="Genomic_DNA"/>
</dbReference>
<proteinExistence type="predicted"/>
<protein>
    <submittedName>
        <fullName evidence="2">Uncharacterized protein</fullName>
    </submittedName>
</protein>
<evidence type="ECO:0000313" key="3">
    <source>
        <dbReference type="Proteomes" id="UP001152795"/>
    </source>
</evidence>
<dbReference type="AlphaFoldDB" id="A0A6S7IRQ0"/>
<sequence>MDDTTKTRTFMRGDVKNARAEELLALLKAEREMNDSTEIPNTLKKRPLLPAIRQTSRDESCFETANFPVTKLNSRFLWKDLDWEETLGNEIENSERRHSDSFIKQNWENPYGPYENTAKNLPPLKTRSRRNSQNVVRPGCPEPPMTPCFDESSHW</sequence>
<evidence type="ECO:0000256" key="1">
    <source>
        <dbReference type="SAM" id="MobiDB-lite"/>
    </source>
</evidence>
<gene>
    <name evidence="2" type="ORF">PACLA_8A050105</name>
</gene>
<reference evidence="2" key="1">
    <citation type="submission" date="2020-04" db="EMBL/GenBank/DDBJ databases">
        <authorList>
            <person name="Alioto T."/>
            <person name="Alioto T."/>
            <person name="Gomez Garrido J."/>
        </authorList>
    </citation>
    <scope>NUCLEOTIDE SEQUENCE</scope>
    <source>
        <strain evidence="2">A484AB</strain>
    </source>
</reference>
<accession>A0A6S7IRQ0</accession>
<feature type="region of interest" description="Disordered" evidence="1">
    <location>
        <begin position="105"/>
        <end position="155"/>
    </location>
</feature>
<name>A0A6S7IRQ0_PARCT</name>